<accession>A0ABD2LHX0</accession>
<dbReference type="EMBL" id="JBICBT010000414">
    <property type="protein sequence ID" value="KAL3114507.1"/>
    <property type="molecule type" value="Genomic_DNA"/>
</dbReference>
<proteinExistence type="predicted"/>
<sequence length="83" mass="9589">MLHFLCTADWCLPRRPKPAPLPPMCCDPQHPKQGWAKLRASCFELRKLRVFWASNFELRLRTLSEAFREANLAAYCGKAINSI</sequence>
<evidence type="ECO:0000313" key="2">
    <source>
        <dbReference type="Proteomes" id="UP001620626"/>
    </source>
</evidence>
<gene>
    <name evidence="1" type="ORF">niasHT_011636</name>
</gene>
<dbReference type="AlphaFoldDB" id="A0ABD2LHX0"/>
<evidence type="ECO:0000313" key="1">
    <source>
        <dbReference type="EMBL" id="KAL3114507.1"/>
    </source>
</evidence>
<reference evidence="1 2" key="1">
    <citation type="submission" date="2024-10" db="EMBL/GenBank/DDBJ databases">
        <authorList>
            <person name="Kim D."/>
        </authorList>
    </citation>
    <scope>NUCLEOTIDE SEQUENCE [LARGE SCALE GENOMIC DNA]</scope>
    <source>
        <strain evidence="1">BH-2024</strain>
    </source>
</reference>
<dbReference type="Proteomes" id="UP001620626">
    <property type="component" value="Unassembled WGS sequence"/>
</dbReference>
<protein>
    <submittedName>
        <fullName evidence="1">Uncharacterized protein</fullName>
    </submittedName>
</protein>
<name>A0ABD2LHX0_9BILA</name>
<organism evidence="1 2">
    <name type="scientific">Heterodera trifolii</name>
    <dbReference type="NCBI Taxonomy" id="157864"/>
    <lineage>
        <taxon>Eukaryota</taxon>
        <taxon>Metazoa</taxon>
        <taxon>Ecdysozoa</taxon>
        <taxon>Nematoda</taxon>
        <taxon>Chromadorea</taxon>
        <taxon>Rhabditida</taxon>
        <taxon>Tylenchina</taxon>
        <taxon>Tylenchomorpha</taxon>
        <taxon>Tylenchoidea</taxon>
        <taxon>Heteroderidae</taxon>
        <taxon>Heteroderinae</taxon>
        <taxon>Heterodera</taxon>
    </lineage>
</organism>
<comment type="caution">
    <text evidence="1">The sequence shown here is derived from an EMBL/GenBank/DDBJ whole genome shotgun (WGS) entry which is preliminary data.</text>
</comment>
<keyword evidence="2" id="KW-1185">Reference proteome</keyword>